<proteinExistence type="predicted"/>
<sequence>MKLINESGLWTTGPAPAPVPAIAVLEVSGAVLSWPIEAPSDPPVISFTDAERADWMWRVLGEAGHVAVVEALRDRDPTEVIELSSVSMLPGSTDALRRLALGHWLRRWWPASRRDGIAVLDRSVLDAELAVLTAAAEDYFTDDTLDADVAGLLAPHGAALGSYPDPRVDVLAARCRELADEIGLQWDSPDSGAARREDYALAAGSGDEPRPPGTVAFGSVTIAWSDVPPGIFDAAEQNLDWAVVTGDAAVTARVRAAISGPESSEGIPVSLHCGVFHAAGVLDADGCAVLPVFDAQGRPAGEVPAWNADWSAMRVSVGAGGAGEPSRLRERVRAFARSRLARPADDAFLAELLAAESDY</sequence>
<comment type="caution">
    <text evidence="1">The sequence shown here is derived from an EMBL/GenBank/DDBJ whole genome shotgun (WGS) entry which is preliminary data.</text>
</comment>
<name>A0A1S1LRY7_MYCCH</name>
<dbReference type="EMBL" id="MLIQ01000013">
    <property type="protein sequence ID" value="OHU57715.1"/>
    <property type="molecule type" value="Genomic_DNA"/>
</dbReference>
<reference evidence="1 2" key="1">
    <citation type="submission" date="2016-10" db="EMBL/GenBank/DDBJ databases">
        <title>Evaluation of Human, Veterinary and Environmental Mycobacterium chelonae Isolates by Core Genome Phylogenomic Analysis, Targeted Gene Comparison, and Anti-microbial Susceptibility Patterns: A Tale of Mistaken Identities.</title>
        <authorList>
            <person name="Fogelson S.B."/>
            <person name="Camus A.C."/>
            <person name="Lorenz W."/>
            <person name="Vasireddy R."/>
            <person name="Vasireddy S."/>
            <person name="Smith T."/>
            <person name="Brown-Elliott B.A."/>
            <person name="Wallace R.J.Jr."/>
            <person name="Hasan N.A."/>
            <person name="Reischl U."/>
            <person name="Sanchez S."/>
        </authorList>
    </citation>
    <scope>NUCLEOTIDE SEQUENCE [LARGE SCALE GENOMIC DNA]</scope>
    <source>
        <strain evidence="1 2">15515</strain>
    </source>
</reference>
<dbReference type="Proteomes" id="UP000180043">
    <property type="component" value="Unassembled WGS sequence"/>
</dbReference>
<gene>
    <name evidence="1" type="ORF">BKG82_08515</name>
</gene>
<dbReference type="AlphaFoldDB" id="A0A1S1LRY7"/>
<organism evidence="1 2">
    <name type="scientific">Mycobacteroides chelonae</name>
    <name type="common">Mycobacterium chelonae</name>
    <dbReference type="NCBI Taxonomy" id="1774"/>
    <lineage>
        <taxon>Bacteria</taxon>
        <taxon>Bacillati</taxon>
        <taxon>Actinomycetota</taxon>
        <taxon>Actinomycetes</taxon>
        <taxon>Mycobacteriales</taxon>
        <taxon>Mycobacteriaceae</taxon>
        <taxon>Mycobacteroides</taxon>
    </lineage>
</organism>
<dbReference type="RefSeq" id="WP_070947381.1">
    <property type="nucleotide sequence ID" value="NZ_MLIQ01000013.1"/>
</dbReference>
<evidence type="ECO:0000313" key="1">
    <source>
        <dbReference type="EMBL" id="OHU57715.1"/>
    </source>
</evidence>
<protein>
    <submittedName>
        <fullName evidence="1">Uncharacterized protein</fullName>
    </submittedName>
</protein>
<accession>A0A1S1LRY7</accession>
<evidence type="ECO:0000313" key="2">
    <source>
        <dbReference type="Proteomes" id="UP000180043"/>
    </source>
</evidence>